<feature type="non-terminal residue" evidence="1">
    <location>
        <position position="1"/>
    </location>
</feature>
<name>X0XYQ2_9ZZZZ</name>
<sequence>DFGAFDTVGFAQATATESGMVYKPDAEAIRFTGGNQVDSSNGVDPDIFVTGSLITLTLQVPGRVAMAFSGTAINSVSGNVTYFSIRIDDSSTAMFGSQGLLFKQEVANHENIVTLSGVSDELSAGPHTFKVYFGNNSGSSTLFGNSAVGWRFSAWTI</sequence>
<evidence type="ECO:0000313" key="1">
    <source>
        <dbReference type="EMBL" id="GAG41728.1"/>
    </source>
</evidence>
<organism evidence="1">
    <name type="scientific">marine sediment metagenome</name>
    <dbReference type="NCBI Taxonomy" id="412755"/>
    <lineage>
        <taxon>unclassified sequences</taxon>
        <taxon>metagenomes</taxon>
        <taxon>ecological metagenomes</taxon>
    </lineage>
</organism>
<comment type="caution">
    <text evidence="1">The sequence shown here is derived from an EMBL/GenBank/DDBJ whole genome shotgun (WGS) entry which is preliminary data.</text>
</comment>
<dbReference type="AlphaFoldDB" id="X0XYQ2"/>
<gene>
    <name evidence="1" type="ORF">S01H1_64435</name>
</gene>
<dbReference type="EMBL" id="BARS01042470">
    <property type="protein sequence ID" value="GAG41728.1"/>
    <property type="molecule type" value="Genomic_DNA"/>
</dbReference>
<reference evidence="1" key="1">
    <citation type="journal article" date="2014" name="Front. Microbiol.">
        <title>High frequency of phylogenetically diverse reductive dehalogenase-homologous genes in deep subseafloor sedimentary metagenomes.</title>
        <authorList>
            <person name="Kawai M."/>
            <person name="Futagami T."/>
            <person name="Toyoda A."/>
            <person name="Takaki Y."/>
            <person name="Nishi S."/>
            <person name="Hori S."/>
            <person name="Arai W."/>
            <person name="Tsubouchi T."/>
            <person name="Morono Y."/>
            <person name="Uchiyama I."/>
            <person name="Ito T."/>
            <person name="Fujiyama A."/>
            <person name="Inagaki F."/>
            <person name="Takami H."/>
        </authorList>
    </citation>
    <scope>NUCLEOTIDE SEQUENCE</scope>
    <source>
        <strain evidence="1">Expedition CK06-06</strain>
    </source>
</reference>
<protein>
    <submittedName>
        <fullName evidence="1">Uncharacterized protein</fullName>
    </submittedName>
</protein>
<accession>X0XYQ2</accession>
<proteinExistence type="predicted"/>